<dbReference type="Gene3D" id="3.20.20.220">
    <property type="match status" value="1"/>
</dbReference>
<dbReference type="GO" id="GO:0035999">
    <property type="term" value="P:tetrahydrofolate interconversion"/>
    <property type="evidence" value="ECO:0007669"/>
    <property type="project" value="TreeGrafter"/>
</dbReference>
<comment type="catalytic activity">
    <reaction evidence="7">
        <text>(6S)-5-methyl-5,6,7,8-tetrahydrofolate + NAD(+) = (6R)-5,10-methylene-5,6,7,8-tetrahydrofolate + NADH + H(+)</text>
        <dbReference type="Rhea" id="RHEA:19821"/>
        <dbReference type="ChEBI" id="CHEBI:15378"/>
        <dbReference type="ChEBI" id="CHEBI:15636"/>
        <dbReference type="ChEBI" id="CHEBI:18608"/>
        <dbReference type="ChEBI" id="CHEBI:57540"/>
        <dbReference type="ChEBI" id="CHEBI:57945"/>
        <dbReference type="EC" id="1.5.1.54"/>
    </reaction>
    <physiologicalReaction direction="right-to-left" evidence="7">
        <dbReference type="Rhea" id="RHEA:19823"/>
    </physiologicalReaction>
</comment>
<evidence type="ECO:0000256" key="9">
    <source>
        <dbReference type="SAM" id="MobiDB-lite"/>
    </source>
</evidence>
<proteinExistence type="inferred from homology"/>
<dbReference type="GO" id="GO:0106312">
    <property type="term" value="F:methylenetetrahydrofolate reductase (NADH) activity"/>
    <property type="evidence" value="ECO:0007669"/>
    <property type="project" value="UniProtKB-EC"/>
</dbReference>
<comment type="similarity">
    <text evidence="3 8">Belongs to the methylenetetrahydrofolate reductase family.</text>
</comment>
<evidence type="ECO:0000256" key="2">
    <source>
        <dbReference type="ARBA" id="ARBA00004777"/>
    </source>
</evidence>
<dbReference type="AlphaFoldDB" id="A0A9D8PQ19"/>
<dbReference type="Pfam" id="PF02219">
    <property type="entry name" value="MTHFR"/>
    <property type="match status" value="1"/>
</dbReference>
<feature type="region of interest" description="Disordered" evidence="9">
    <location>
        <begin position="1"/>
        <end position="26"/>
    </location>
</feature>
<dbReference type="SUPFAM" id="SSF51730">
    <property type="entry name" value="FAD-linked oxidoreductase"/>
    <property type="match status" value="1"/>
</dbReference>
<dbReference type="InterPro" id="IPR029041">
    <property type="entry name" value="FAD-linked_oxidoreductase-like"/>
</dbReference>
<sequence length="298" mass="32318">MSKLQESLEGGKFTFTGEIGPPKGNNVKPALQEAEEFLKGNVAAVNVTDIQTAVMRVGSFALCIMLREMGIEPIMQMGCRDRNRLALQSDLLNASIFGIENILSITGDHIVLGDHRDAKPVFDLDSVSLLRAMTLIESGTDMGRTTKGEPNVLDGVPKFFKGCVSAPCAEEVDLQVMKLEKKVAAGAQFVQTQAVFDLKAFEAFMKKVEHLKVPILAGIVILKGAGTARYMNKKVPGVTVPDKLIERLASAEKEDVPKVTVQIAGELIHELKDMCQGAHIMSLGWGRYVPAIIEAAKL</sequence>
<dbReference type="GO" id="GO:0009086">
    <property type="term" value="P:methionine biosynthetic process"/>
    <property type="evidence" value="ECO:0007669"/>
    <property type="project" value="TreeGrafter"/>
</dbReference>
<keyword evidence="5 8" id="KW-0274">FAD</keyword>
<evidence type="ECO:0000313" key="11">
    <source>
        <dbReference type="Proteomes" id="UP000809273"/>
    </source>
</evidence>
<keyword evidence="4 8" id="KW-0285">Flavoprotein</keyword>
<evidence type="ECO:0000256" key="7">
    <source>
        <dbReference type="ARBA" id="ARBA00048628"/>
    </source>
</evidence>
<reference evidence="10" key="2">
    <citation type="submission" date="2021-01" db="EMBL/GenBank/DDBJ databases">
        <authorList>
            <person name="Hahn C.R."/>
            <person name="Youssef N.H."/>
            <person name="Elshahed M."/>
        </authorList>
    </citation>
    <scope>NUCLEOTIDE SEQUENCE</scope>
    <source>
        <strain evidence="10">Zod_Metabat.24</strain>
    </source>
</reference>
<comment type="cofactor">
    <cofactor evidence="1 8">
        <name>FAD</name>
        <dbReference type="ChEBI" id="CHEBI:57692"/>
    </cofactor>
</comment>
<evidence type="ECO:0000256" key="5">
    <source>
        <dbReference type="ARBA" id="ARBA00022827"/>
    </source>
</evidence>
<gene>
    <name evidence="10" type="ORF">JW984_10365</name>
</gene>
<dbReference type="GO" id="GO:0005829">
    <property type="term" value="C:cytosol"/>
    <property type="evidence" value="ECO:0007669"/>
    <property type="project" value="TreeGrafter"/>
</dbReference>
<protein>
    <recommendedName>
        <fullName evidence="8">Methylenetetrahydrofolate reductase</fullName>
    </recommendedName>
</protein>
<dbReference type="EMBL" id="JAFGIX010000053">
    <property type="protein sequence ID" value="MBN1573587.1"/>
    <property type="molecule type" value="Genomic_DNA"/>
</dbReference>
<evidence type="ECO:0000256" key="8">
    <source>
        <dbReference type="RuleBase" id="RU003862"/>
    </source>
</evidence>
<evidence type="ECO:0000256" key="4">
    <source>
        <dbReference type="ARBA" id="ARBA00022630"/>
    </source>
</evidence>
<keyword evidence="6 8" id="KW-0560">Oxidoreductase</keyword>
<evidence type="ECO:0000313" key="10">
    <source>
        <dbReference type="EMBL" id="MBN1573587.1"/>
    </source>
</evidence>
<name>A0A9D8PQ19_9DELT</name>
<dbReference type="Proteomes" id="UP000809273">
    <property type="component" value="Unassembled WGS sequence"/>
</dbReference>
<reference evidence="10" key="1">
    <citation type="journal article" date="2021" name="Environ. Microbiol.">
        <title>Genomic characterization of three novel Desulfobacterota classes expand the metabolic and phylogenetic diversity of the phylum.</title>
        <authorList>
            <person name="Murphy C.L."/>
            <person name="Biggerstaff J."/>
            <person name="Eichhorn A."/>
            <person name="Ewing E."/>
            <person name="Shahan R."/>
            <person name="Soriano D."/>
            <person name="Stewart S."/>
            <person name="VanMol K."/>
            <person name="Walker R."/>
            <person name="Walters P."/>
            <person name="Elshahed M.S."/>
            <person name="Youssef N.H."/>
        </authorList>
    </citation>
    <scope>NUCLEOTIDE SEQUENCE</scope>
    <source>
        <strain evidence="10">Zod_Metabat.24</strain>
    </source>
</reference>
<evidence type="ECO:0000256" key="1">
    <source>
        <dbReference type="ARBA" id="ARBA00001974"/>
    </source>
</evidence>
<organism evidence="10 11">
    <name type="scientific">Candidatus Zymogenus saltonus</name>
    <dbReference type="NCBI Taxonomy" id="2844893"/>
    <lineage>
        <taxon>Bacteria</taxon>
        <taxon>Deltaproteobacteria</taxon>
        <taxon>Candidatus Zymogenia</taxon>
        <taxon>Candidatus Zymogeniales</taxon>
        <taxon>Candidatus Zymogenaceae</taxon>
        <taxon>Candidatus Zymogenus</taxon>
    </lineage>
</organism>
<evidence type="ECO:0000256" key="6">
    <source>
        <dbReference type="ARBA" id="ARBA00023002"/>
    </source>
</evidence>
<dbReference type="CDD" id="cd00537">
    <property type="entry name" value="MTHFR"/>
    <property type="match status" value="1"/>
</dbReference>
<accession>A0A9D8PQ19</accession>
<comment type="caution">
    <text evidence="10">The sequence shown here is derived from an EMBL/GenBank/DDBJ whole genome shotgun (WGS) entry which is preliminary data.</text>
</comment>
<evidence type="ECO:0000256" key="3">
    <source>
        <dbReference type="ARBA" id="ARBA00006743"/>
    </source>
</evidence>
<dbReference type="PANTHER" id="PTHR45754:SF3">
    <property type="entry name" value="METHYLENETETRAHYDROFOLATE REDUCTASE (NADPH)"/>
    <property type="match status" value="1"/>
</dbReference>
<dbReference type="PANTHER" id="PTHR45754">
    <property type="entry name" value="METHYLENETETRAHYDROFOLATE REDUCTASE"/>
    <property type="match status" value="1"/>
</dbReference>
<dbReference type="GO" id="GO:0071949">
    <property type="term" value="F:FAD binding"/>
    <property type="evidence" value="ECO:0007669"/>
    <property type="project" value="TreeGrafter"/>
</dbReference>
<comment type="pathway">
    <text evidence="2 8">One-carbon metabolism; tetrahydrofolate interconversion.</text>
</comment>
<dbReference type="InterPro" id="IPR003171">
    <property type="entry name" value="Mehydrof_redctse-like"/>
</dbReference>